<keyword evidence="1" id="KW-1133">Transmembrane helix</keyword>
<evidence type="ECO:0000313" key="2">
    <source>
        <dbReference type="EMBL" id="RDE09115.1"/>
    </source>
</evidence>
<reference evidence="3" key="1">
    <citation type="submission" date="2018-07" db="EMBL/GenBank/DDBJ databases">
        <authorList>
            <person name="Liu B.-T."/>
            <person name="Du Z."/>
        </authorList>
    </citation>
    <scope>NUCLEOTIDE SEQUENCE [LARGE SCALE GENOMIC DNA]</scope>
    <source>
        <strain evidence="3">XYN52</strain>
    </source>
</reference>
<keyword evidence="1" id="KW-0472">Membrane</keyword>
<organism evidence="2 3">
    <name type="scientific">Pelagibacterium lacus</name>
    <dbReference type="NCBI Taxonomy" id="2282655"/>
    <lineage>
        <taxon>Bacteria</taxon>
        <taxon>Pseudomonadati</taxon>
        <taxon>Pseudomonadota</taxon>
        <taxon>Alphaproteobacteria</taxon>
        <taxon>Hyphomicrobiales</taxon>
        <taxon>Devosiaceae</taxon>
        <taxon>Pelagibacterium</taxon>
    </lineage>
</organism>
<dbReference type="Proteomes" id="UP000253759">
    <property type="component" value="Unassembled WGS sequence"/>
</dbReference>
<gene>
    <name evidence="2" type="ORF">DVH29_07945</name>
</gene>
<dbReference type="AlphaFoldDB" id="A0A369W5I6"/>
<protein>
    <submittedName>
        <fullName evidence="2">Uncharacterized protein</fullName>
    </submittedName>
</protein>
<feature type="transmembrane region" description="Helical" evidence="1">
    <location>
        <begin position="42"/>
        <end position="62"/>
    </location>
</feature>
<comment type="caution">
    <text evidence="2">The sequence shown here is derived from an EMBL/GenBank/DDBJ whole genome shotgun (WGS) entry which is preliminary data.</text>
</comment>
<keyword evidence="1" id="KW-0812">Transmembrane</keyword>
<dbReference type="EMBL" id="QQNH01000008">
    <property type="protein sequence ID" value="RDE09115.1"/>
    <property type="molecule type" value="Genomic_DNA"/>
</dbReference>
<accession>A0A369W5I6</accession>
<dbReference type="OrthoDB" id="9927081at2"/>
<keyword evidence="3" id="KW-1185">Reference proteome</keyword>
<dbReference type="RefSeq" id="WP_114645643.1">
    <property type="nucleotide sequence ID" value="NZ_QQNH01000008.1"/>
</dbReference>
<evidence type="ECO:0000313" key="3">
    <source>
        <dbReference type="Proteomes" id="UP000253759"/>
    </source>
</evidence>
<proteinExistence type="predicted"/>
<evidence type="ECO:0000256" key="1">
    <source>
        <dbReference type="SAM" id="Phobius"/>
    </source>
</evidence>
<feature type="transmembrane region" description="Helical" evidence="1">
    <location>
        <begin position="68"/>
        <end position="92"/>
    </location>
</feature>
<name>A0A369W5I6_9HYPH</name>
<sequence>MRISETAATGSTPNRFAVKRKPGETIIHVPVKRSFRHVFKTVFFTAFMAIGGPFAMLLMAAQPEKASFYRLWIACWVVGMIGLLAYLAWTLFGAERLVLRSDGMRRVRTVFLLRHAQSFTPDEARAIRYVPNDSSVRYKAGRTRIDVSALTLTNMHRHVAFARGITPVEAKLVLGVIGSHFGVRGGRS</sequence>